<organism evidence="5 6">
    <name type="scientific">Segatella buccae</name>
    <dbReference type="NCBI Taxonomy" id="28126"/>
    <lineage>
        <taxon>Bacteria</taxon>
        <taxon>Pseudomonadati</taxon>
        <taxon>Bacteroidota</taxon>
        <taxon>Bacteroidia</taxon>
        <taxon>Bacteroidales</taxon>
        <taxon>Prevotellaceae</taxon>
        <taxon>Segatella</taxon>
    </lineage>
</organism>
<evidence type="ECO:0000256" key="1">
    <source>
        <dbReference type="ARBA" id="ARBA00022729"/>
    </source>
</evidence>
<evidence type="ECO:0000256" key="2">
    <source>
        <dbReference type="SAM" id="SignalP"/>
    </source>
</evidence>
<accession>A0AAQ1UIX1</accession>
<dbReference type="PANTHER" id="PTHR43118">
    <property type="entry name" value="RHAMNOGALACTURONAN LYASE (EUROFUNG)"/>
    <property type="match status" value="1"/>
</dbReference>
<dbReference type="InterPro" id="IPR041624">
    <property type="entry name" value="RGI_lyase"/>
</dbReference>
<feature type="domain" description="Rhamnogalacturonan lyase family 11 C-terminal" evidence="4">
    <location>
        <begin position="126"/>
        <end position="613"/>
    </location>
</feature>
<sequence>MKRKLLLTALLAGTVGMGSYAQRAMDKLDRGLVAVNTGKGIFCSWRILGEEYYDVTYNIYRDGTKINSSPLRVSNFTDAAGTAGSSYAVEAVVRGKAEKKSKAVKPWAHNYMEIEPEKVYANKGGADITSHYEPNDVSVADLDGDGEVELLLKRRNIADANALYPITSTDFDILEAYKLNGKRLWWIDCGPNMVSGTSVEVNIVAYDWDGDGRAEVVLRGADGMVLHMADGTTQTIGNPAVNTRNTISHTPNMTYTNSGAEYLLYLNGETGKPYQVMDYPLSRGKATDWGDAYGHRSSKYFFGAPFLDGRKPSIFLARGIYTKHKMAAFDVDPATHTLTTRWTWNSPSSGIWFGQGYHNYGIADVDWDGRDEIVYGSMVIDDNGHGLSSTGLGHGDAQHCSDFNPFIHGQEIYACNEDLPNNNYRDATTSKIYYRSTSPNDDGRAMMANFTDRYPGAQGVSAHDDNVISSVTNKPLADGTKTGIDQSFAIYWDGDLLRETFNYEGFNAKGYYETGAPRVVKYGSWTPIERFEGCRTNNGTKGSPASQSDIMGDWREELILRTTDGKLRIYTTTAPTEYRNYTLWHDHQYRNAMVWEMCGYNQPPHTSYFLGKAEGITQAPPPLTMTGRTEVGNGGTVNGALADKQVLMAETADMTVSVEDGAAPYIFFDNAPTWVQGHDDNDNITTTTYTHRLTGGAFAGAMRLVKQGDGRLVLPKVTQRYTGPTDVWAGTLDFDGTLKNSRLWLNRFASLCSDGGVFKKGIEIDYGARLCPGSKDKAGTIATDSLIMNYGARMVIDLFSNGTSDHVKAKTLKLGKKVWENGPAYNTPVLEIVPHYATGTEKIPAGKYAIAEIERIEGDPADIVIEGFGTQKGELSYADGKLWLTVSDTRSPAAVTWKGAVNGNWDLALTENFTSTTTGEDNIFVSGDAVTFDDSAVKTDINLPADVYPRSVNFENETKHFTFSGAAIAGNTGLSKSGAGKVKLNNTNTFSGLVDINGGTLEVSALADADGVERGALGGKDNAIRLNGGGTLSIAKTTGMSHPIVAKSGAINVAAGATAAMHKASITGAGDLIKTGAGQLSLYSGNKIKRFYINAGKVFDEADAHAVGDTVVFNGTTGTLLFSNSIYSYSSDNTHFVVPAGKRGSIYLDGRCVYTGKLTGEGTLDVHSQFVRNTLQGDWSAFAGTLNAYQGSKSSFNFYHAKGLPNAVVSIMAGCTFKNTVEEKSTAVSNMKIGALSGAGVLGGTGTYLVGMKDTATLFSGTIGNGINLIKTGPGTLTLMQPQTGMGTLTVEGGELVLRNNGTTTMTGTADMTVSGGRLSGYGCCGNPNVTVMAGATLAPGIAAKRITDGTLAFKGNLDMQQGSVAELKIYRKEKYGSIKVEGTFGLKGTVKVVLDEAYTPAVGDEFTLWTAGVMADAPTVTLPSLPAGMAWDKSGFSGSNVTTGVLKVVAATAGIENLADDEPVDCTLNTVDGKGIARFTTAKGRVEAYIHGMGLPAGHYLVVMSHGKARTAKKIQIR</sequence>
<dbReference type="SUPFAM" id="SSF51126">
    <property type="entry name" value="Pectin lyase-like"/>
    <property type="match status" value="1"/>
</dbReference>
<comment type="caution">
    <text evidence="5">The sequence shown here is derived from an EMBL/GenBank/DDBJ whole genome shotgun (WGS) entry which is preliminary data.</text>
</comment>
<dbReference type="PANTHER" id="PTHR43118:SF1">
    <property type="entry name" value="RHAMNOGALACTURONAN LYASE (EUROFUNG)"/>
    <property type="match status" value="1"/>
</dbReference>
<evidence type="ECO:0000313" key="6">
    <source>
        <dbReference type="Proteomes" id="UP000255283"/>
    </source>
</evidence>
<dbReference type="Proteomes" id="UP000255283">
    <property type="component" value="Unassembled WGS sequence"/>
</dbReference>
<feature type="domain" description="Rhamnogalacturonan I lyase beta-sheet" evidence="3">
    <location>
        <begin position="23"/>
        <end position="107"/>
    </location>
</feature>
<evidence type="ECO:0000259" key="4">
    <source>
        <dbReference type="Pfam" id="PF21348"/>
    </source>
</evidence>
<dbReference type="InterPro" id="IPR013783">
    <property type="entry name" value="Ig-like_fold"/>
</dbReference>
<dbReference type="RefSeq" id="WP_115153691.1">
    <property type="nucleotide sequence ID" value="NZ_UGTJ01000001.1"/>
</dbReference>
<reference evidence="5 6" key="1">
    <citation type="submission" date="2018-06" db="EMBL/GenBank/DDBJ databases">
        <authorList>
            <consortium name="Pathogen Informatics"/>
            <person name="Doyle S."/>
        </authorList>
    </citation>
    <scope>NUCLEOTIDE SEQUENCE [LARGE SCALE GENOMIC DNA]</scope>
    <source>
        <strain evidence="5 6">NCTC13063</strain>
    </source>
</reference>
<dbReference type="GO" id="GO:0102210">
    <property type="term" value="F:rhamnogalacturonan endolyase activity"/>
    <property type="evidence" value="ECO:0007669"/>
    <property type="project" value="UniProtKB-EC"/>
</dbReference>
<dbReference type="Pfam" id="PF12951">
    <property type="entry name" value="PATR"/>
    <property type="match status" value="3"/>
</dbReference>
<dbReference type="Pfam" id="PF21348">
    <property type="entry name" value="RGL11_C"/>
    <property type="match status" value="1"/>
</dbReference>
<dbReference type="SUPFAM" id="SSF69318">
    <property type="entry name" value="Integrin alpha N-terminal domain"/>
    <property type="match status" value="1"/>
</dbReference>
<evidence type="ECO:0000313" key="5">
    <source>
        <dbReference type="EMBL" id="SUB80135.1"/>
    </source>
</evidence>
<feature type="signal peptide" evidence="2">
    <location>
        <begin position="1"/>
        <end position="21"/>
    </location>
</feature>
<name>A0AAQ1UIX1_9BACT</name>
<dbReference type="Gene3D" id="2.60.40.10">
    <property type="entry name" value="Immunoglobulins"/>
    <property type="match status" value="1"/>
</dbReference>
<feature type="chain" id="PRO_5043012093" evidence="2">
    <location>
        <begin position="22"/>
        <end position="1519"/>
    </location>
</feature>
<dbReference type="InterPro" id="IPR028994">
    <property type="entry name" value="Integrin_alpha_N"/>
</dbReference>
<gene>
    <name evidence="5" type="primary">yesW_2</name>
    <name evidence="5" type="ORF">NCTC13063_01416</name>
</gene>
<dbReference type="InterPro" id="IPR013425">
    <property type="entry name" value="Autotrns_rpt"/>
</dbReference>
<protein>
    <submittedName>
        <fullName evidence="5">Rhamnogalacturonan endolyase yesW</fullName>
        <ecNumber evidence="5">4.2.2.23</ecNumber>
    </submittedName>
</protein>
<dbReference type="EMBL" id="UGTJ01000001">
    <property type="protein sequence ID" value="SUB80135.1"/>
    <property type="molecule type" value="Genomic_DNA"/>
</dbReference>
<proteinExistence type="predicted"/>
<dbReference type="InterPro" id="IPR034641">
    <property type="entry name" value="RGL11"/>
</dbReference>
<dbReference type="InterPro" id="IPR012332">
    <property type="entry name" value="Autotransporter_pectin_lyase_C"/>
</dbReference>
<dbReference type="Gene3D" id="2.160.20.20">
    <property type="match status" value="1"/>
</dbReference>
<keyword evidence="1 2" id="KW-0732">Signal</keyword>
<dbReference type="InterPro" id="IPR049366">
    <property type="entry name" value="RGL11_C"/>
</dbReference>
<keyword evidence="5" id="KW-0456">Lyase</keyword>
<dbReference type="InterPro" id="IPR011050">
    <property type="entry name" value="Pectin_lyase_fold/virulence"/>
</dbReference>
<dbReference type="NCBIfam" id="TIGR02601">
    <property type="entry name" value="autotrns_rpt"/>
    <property type="match status" value="2"/>
</dbReference>
<evidence type="ECO:0000259" key="3">
    <source>
        <dbReference type="Pfam" id="PF18370"/>
    </source>
</evidence>
<dbReference type="Pfam" id="PF18370">
    <property type="entry name" value="RGI_lyase"/>
    <property type="match status" value="1"/>
</dbReference>
<dbReference type="EC" id="4.2.2.23" evidence="5"/>